<dbReference type="SMART" id="SM00257">
    <property type="entry name" value="LysM"/>
    <property type="match status" value="1"/>
</dbReference>
<dbReference type="PANTHER" id="PTHR33734">
    <property type="entry name" value="LYSM DOMAIN-CONTAINING GPI-ANCHORED PROTEIN 2"/>
    <property type="match status" value="1"/>
</dbReference>
<dbReference type="PANTHER" id="PTHR33734:SF22">
    <property type="entry name" value="MEMBRANE-BOUND LYTIC MUREIN TRANSGLYCOSYLASE D"/>
    <property type="match status" value="1"/>
</dbReference>
<dbReference type="CDD" id="cd00118">
    <property type="entry name" value="LysM"/>
    <property type="match status" value="1"/>
</dbReference>
<dbReference type="Proteomes" id="UP001479436">
    <property type="component" value="Unassembled WGS sequence"/>
</dbReference>
<dbReference type="PROSITE" id="PS51782">
    <property type="entry name" value="LYSM"/>
    <property type="match status" value="1"/>
</dbReference>
<organism evidence="2 3">
    <name type="scientific">Basidiobolus ranarum</name>
    <dbReference type="NCBI Taxonomy" id="34480"/>
    <lineage>
        <taxon>Eukaryota</taxon>
        <taxon>Fungi</taxon>
        <taxon>Fungi incertae sedis</taxon>
        <taxon>Zoopagomycota</taxon>
        <taxon>Entomophthoromycotina</taxon>
        <taxon>Basidiobolomycetes</taxon>
        <taxon>Basidiobolales</taxon>
        <taxon>Basidiobolaceae</taxon>
        <taxon>Basidiobolus</taxon>
    </lineage>
</organism>
<dbReference type="InterPro" id="IPR018392">
    <property type="entry name" value="LysM"/>
</dbReference>
<dbReference type="SUPFAM" id="SSF54106">
    <property type="entry name" value="LysM domain"/>
    <property type="match status" value="1"/>
</dbReference>
<sequence length="51" mass="5600">MEEQTYEIQQGDTLSQIAQNHGVTVADLAERNGIANVDDIQAGEQLFIPNN</sequence>
<protein>
    <recommendedName>
        <fullName evidence="1">LysM domain-containing protein</fullName>
    </recommendedName>
</protein>
<keyword evidence="3" id="KW-1185">Reference proteome</keyword>
<name>A0ABR2WEP1_9FUNG</name>
<dbReference type="InterPro" id="IPR036779">
    <property type="entry name" value="LysM_dom_sf"/>
</dbReference>
<evidence type="ECO:0000313" key="3">
    <source>
        <dbReference type="Proteomes" id="UP001479436"/>
    </source>
</evidence>
<evidence type="ECO:0000259" key="1">
    <source>
        <dbReference type="PROSITE" id="PS51782"/>
    </source>
</evidence>
<comment type="caution">
    <text evidence="2">The sequence shown here is derived from an EMBL/GenBank/DDBJ whole genome shotgun (WGS) entry which is preliminary data.</text>
</comment>
<gene>
    <name evidence="2" type="ORF">K7432_016473</name>
</gene>
<evidence type="ECO:0000313" key="2">
    <source>
        <dbReference type="EMBL" id="KAK9759966.1"/>
    </source>
</evidence>
<dbReference type="EMBL" id="JASJQH010002738">
    <property type="protein sequence ID" value="KAK9759966.1"/>
    <property type="molecule type" value="Genomic_DNA"/>
</dbReference>
<feature type="domain" description="LysM" evidence="1">
    <location>
        <begin position="4"/>
        <end position="48"/>
    </location>
</feature>
<dbReference type="Pfam" id="PF01476">
    <property type="entry name" value="LysM"/>
    <property type="match status" value="1"/>
</dbReference>
<dbReference type="Gene3D" id="3.10.350.10">
    <property type="entry name" value="LysM domain"/>
    <property type="match status" value="1"/>
</dbReference>
<proteinExistence type="predicted"/>
<reference evidence="2 3" key="1">
    <citation type="submission" date="2023-04" db="EMBL/GenBank/DDBJ databases">
        <title>Genome of Basidiobolus ranarum AG-B5.</title>
        <authorList>
            <person name="Stajich J.E."/>
            <person name="Carter-House D."/>
            <person name="Gryganskyi A."/>
        </authorList>
    </citation>
    <scope>NUCLEOTIDE SEQUENCE [LARGE SCALE GENOMIC DNA]</scope>
    <source>
        <strain evidence="2 3">AG-B5</strain>
    </source>
</reference>
<accession>A0ABR2WEP1</accession>